<dbReference type="CDD" id="cd07597">
    <property type="entry name" value="BAR_SNX8"/>
    <property type="match status" value="1"/>
</dbReference>
<dbReference type="Gene3D" id="3.30.1520.10">
    <property type="entry name" value="Phox-like domain"/>
    <property type="match status" value="1"/>
</dbReference>
<evidence type="ECO:0000256" key="8">
    <source>
        <dbReference type="ARBA" id="ARBA00022927"/>
    </source>
</evidence>
<organism evidence="13 14">
    <name type="scientific">Anthostomella pinea</name>
    <dbReference type="NCBI Taxonomy" id="933095"/>
    <lineage>
        <taxon>Eukaryota</taxon>
        <taxon>Fungi</taxon>
        <taxon>Dikarya</taxon>
        <taxon>Ascomycota</taxon>
        <taxon>Pezizomycotina</taxon>
        <taxon>Sordariomycetes</taxon>
        <taxon>Xylariomycetidae</taxon>
        <taxon>Xylariales</taxon>
        <taxon>Xylariaceae</taxon>
        <taxon>Anthostomella</taxon>
    </lineage>
</organism>
<comment type="similarity">
    <text evidence="4">Belongs to the sorting nexin family.</text>
</comment>
<protein>
    <recommendedName>
        <fullName evidence="5">Sorting nexin MVP1</fullName>
    </recommendedName>
    <alternativeName>
        <fullName evidence="10">Sorting nexin mvp1</fullName>
    </alternativeName>
</protein>
<feature type="compositionally biased region" description="Polar residues" evidence="11">
    <location>
        <begin position="313"/>
        <end position="331"/>
    </location>
</feature>
<dbReference type="GO" id="GO:0005768">
    <property type="term" value="C:endosome"/>
    <property type="evidence" value="ECO:0007669"/>
    <property type="project" value="TreeGrafter"/>
</dbReference>
<feature type="region of interest" description="Disordered" evidence="11">
    <location>
        <begin position="156"/>
        <end position="271"/>
    </location>
</feature>
<feature type="compositionally biased region" description="Low complexity" evidence="11">
    <location>
        <begin position="292"/>
        <end position="306"/>
    </location>
</feature>
<dbReference type="InterPro" id="IPR045734">
    <property type="entry name" value="Snx8_BAR_dom"/>
</dbReference>
<dbReference type="Pfam" id="PF00787">
    <property type="entry name" value="PX"/>
    <property type="match status" value="1"/>
</dbReference>
<evidence type="ECO:0000313" key="13">
    <source>
        <dbReference type="EMBL" id="CAJ2506797.1"/>
    </source>
</evidence>
<dbReference type="FunFam" id="1.20.1270.60:FF:000072">
    <property type="entry name" value="Sorting nexin MVP1"/>
    <property type="match status" value="1"/>
</dbReference>
<accession>A0AAI8YJA3</accession>
<dbReference type="CDD" id="cd06866">
    <property type="entry name" value="PX_SNX8_Mvp1p_like"/>
    <property type="match status" value="1"/>
</dbReference>
<evidence type="ECO:0000313" key="14">
    <source>
        <dbReference type="Proteomes" id="UP001295740"/>
    </source>
</evidence>
<keyword evidence="6" id="KW-0813">Transport</keyword>
<keyword evidence="9" id="KW-0472">Membrane</keyword>
<evidence type="ECO:0000256" key="10">
    <source>
        <dbReference type="ARBA" id="ARBA00072009"/>
    </source>
</evidence>
<evidence type="ECO:0000256" key="4">
    <source>
        <dbReference type="ARBA" id="ARBA00010883"/>
    </source>
</evidence>
<evidence type="ECO:0000256" key="11">
    <source>
        <dbReference type="SAM" id="MobiDB-lite"/>
    </source>
</evidence>
<dbReference type="Pfam" id="PF19566">
    <property type="entry name" value="Snx8_BAR_dom"/>
    <property type="match status" value="1"/>
</dbReference>
<dbReference type="GO" id="GO:0032266">
    <property type="term" value="F:phosphatidylinositol-3-phosphate binding"/>
    <property type="evidence" value="ECO:0007669"/>
    <property type="project" value="TreeGrafter"/>
</dbReference>
<dbReference type="SUPFAM" id="SSF64268">
    <property type="entry name" value="PX domain"/>
    <property type="match status" value="1"/>
</dbReference>
<dbReference type="FunFam" id="3.30.1520.10:FF:000037">
    <property type="entry name" value="Sorting nexin mvp-1"/>
    <property type="match status" value="1"/>
</dbReference>
<dbReference type="PANTHER" id="PTHR47554:SF1">
    <property type="entry name" value="SORTING NEXIN MVP1"/>
    <property type="match status" value="1"/>
</dbReference>
<dbReference type="GO" id="GO:0016020">
    <property type="term" value="C:membrane"/>
    <property type="evidence" value="ECO:0007669"/>
    <property type="project" value="UniProtKB-SubCell"/>
</dbReference>
<dbReference type="PANTHER" id="PTHR47554">
    <property type="entry name" value="SORTING NEXIN MVP1"/>
    <property type="match status" value="1"/>
</dbReference>
<feature type="region of interest" description="Disordered" evidence="11">
    <location>
        <begin position="287"/>
        <end position="362"/>
    </location>
</feature>
<dbReference type="AlphaFoldDB" id="A0AAI8YJA3"/>
<feature type="compositionally biased region" description="Low complexity" evidence="11">
    <location>
        <begin position="171"/>
        <end position="183"/>
    </location>
</feature>
<feature type="region of interest" description="Disordered" evidence="11">
    <location>
        <begin position="1"/>
        <end position="55"/>
    </location>
</feature>
<dbReference type="Gene3D" id="1.20.1270.60">
    <property type="entry name" value="Arfaptin homology (AH) domain/BAR domain"/>
    <property type="match status" value="1"/>
</dbReference>
<name>A0AAI8YJA3_9PEZI</name>
<dbReference type="GO" id="GO:0042147">
    <property type="term" value="P:retrograde transport, endosome to Golgi"/>
    <property type="evidence" value="ECO:0007669"/>
    <property type="project" value="InterPro"/>
</dbReference>
<dbReference type="GO" id="GO:0005829">
    <property type="term" value="C:cytosol"/>
    <property type="evidence" value="ECO:0007669"/>
    <property type="project" value="GOC"/>
</dbReference>
<feature type="domain" description="PX" evidence="12">
    <location>
        <begin position="366"/>
        <end position="480"/>
    </location>
</feature>
<evidence type="ECO:0000256" key="1">
    <source>
        <dbReference type="ARBA" id="ARBA00002474"/>
    </source>
</evidence>
<dbReference type="GO" id="GO:0006623">
    <property type="term" value="P:protein targeting to vacuole"/>
    <property type="evidence" value="ECO:0007669"/>
    <property type="project" value="TreeGrafter"/>
</dbReference>
<dbReference type="PROSITE" id="PS50195">
    <property type="entry name" value="PX"/>
    <property type="match status" value="1"/>
</dbReference>
<keyword evidence="8" id="KW-0653">Protein transport</keyword>
<proteinExistence type="inferred from homology"/>
<dbReference type="InterPro" id="IPR036871">
    <property type="entry name" value="PX_dom_sf"/>
</dbReference>
<reference evidence="13" key="1">
    <citation type="submission" date="2023-10" db="EMBL/GenBank/DDBJ databases">
        <authorList>
            <person name="Hackl T."/>
        </authorList>
    </citation>
    <scope>NUCLEOTIDE SEQUENCE</scope>
</reference>
<dbReference type="EMBL" id="CAUWAG010000010">
    <property type="protein sequence ID" value="CAJ2506797.1"/>
    <property type="molecule type" value="Genomic_DNA"/>
</dbReference>
<sequence length="745" mass="81498">MSLFGSSPPNAPSVMAKSRNSLFDEEDGPMARSTSATLFNNDDAASPWDMPTPRRQQSHADLLRGLLAGADVPDSYFEAFDKTVAEYGSGGKITTSGVTKTLAAADLSADRQDHIRAIFTRGSDGSGELSIGRDEFNVLLALIGLAQDGETVSLDGVDERRRNLPQPRLSTITTTTATTATATFPNTAELAAKPPQQPDTASASAPSHPKPTTARKPSMDGPEDDPWNTPGVHSGHHHGRPGPAKTNGNGHGPAAASPRANGNSYAHLDVPDMHSRTTSNFITSTMASVDDASNPPQSAASAASNSGGWSYFDGTTNNVAGFGETPQTQPASPFGVTPNVGRHPSAAPTAGHSRTISGGRTGSAVEENITVALMPEKEGLFMFQHHNYEVNSARRGSKVIRRYSDFVWLLDCLHKRYPFRVLPLLPPKKIAVNGNHLSNDGAFIEKRRRGLARFLNAVIRHPVLGQEQLVIMFLTVPTELTVWRKQAAISVVDEFAGRPLPPGLEDSLPPALEELFDRTKQGVKRSADLYISTCSLMDRLVKRSEGVAADHARLALSLASMTETSSDTYATDTNDVPLLNDGLVAMSNHLRTTQTLMEDESKAWDVGVLEDLKRQRDALVSVRDMFDRRERLDKDNIPSLERRIQNNETKLAGLRNKPDGMLKPGEIEKVVEAIIKDKESIVNQHNRSVFVKECVRDELMYFQQTQYHVSRWNQDWAQERVKYAEMLADNWRQLLDELEGMPLGD</sequence>
<evidence type="ECO:0000256" key="7">
    <source>
        <dbReference type="ARBA" id="ARBA00022490"/>
    </source>
</evidence>
<evidence type="ECO:0000256" key="2">
    <source>
        <dbReference type="ARBA" id="ARBA00004287"/>
    </source>
</evidence>
<comment type="function">
    <text evidence="1">Required for vacuolar protein sorting.</text>
</comment>
<dbReference type="InterPro" id="IPR027267">
    <property type="entry name" value="AH/BAR_dom_sf"/>
</dbReference>
<dbReference type="InterPro" id="IPR001683">
    <property type="entry name" value="PX_dom"/>
</dbReference>
<evidence type="ECO:0000256" key="9">
    <source>
        <dbReference type="ARBA" id="ARBA00023136"/>
    </source>
</evidence>
<evidence type="ECO:0000256" key="3">
    <source>
        <dbReference type="ARBA" id="ARBA00004496"/>
    </source>
</evidence>
<keyword evidence="7" id="KW-0963">Cytoplasm</keyword>
<comment type="subcellular location">
    <subcellularLocation>
        <location evidence="3">Cytoplasm</location>
    </subcellularLocation>
    <subcellularLocation>
        <location evidence="2">Membrane</location>
        <topology evidence="2">Peripheral membrane protein</topology>
        <orientation evidence="2">Cytoplasmic side</orientation>
    </subcellularLocation>
</comment>
<evidence type="ECO:0000259" key="12">
    <source>
        <dbReference type="PROSITE" id="PS50195"/>
    </source>
</evidence>
<comment type="caution">
    <text evidence="13">The sequence shown here is derived from an EMBL/GenBank/DDBJ whole genome shotgun (WGS) entry which is preliminary data.</text>
</comment>
<keyword evidence="14" id="KW-1185">Reference proteome</keyword>
<dbReference type="SMART" id="SM00312">
    <property type="entry name" value="PX"/>
    <property type="match status" value="1"/>
</dbReference>
<evidence type="ECO:0000256" key="6">
    <source>
        <dbReference type="ARBA" id="ARBA00022448"/>
    </source>
</evidence>
<dbReference type="InterPro" id="IPR035704">
    <property type="entry name" value="SNX8/Mvp1_PX"/>
</dbReference>
<gene>
    <name evidence="13" type="ORF">KHLLAP_LOCUS7265</name>
</gene>
<dbReference type="Proteomes" id="UP001295740">
    <property type="component" value="Unassembled WGS sequence"/>
</dbReference>
<evidence type="ECO:0000256" key="5">
    <source>
        <dbReference type="ARBA" id="ARBA00014268"/>
    </source>
</evidence>
<dbReference type="InterPro" id="IPR028662">
    <property type="entry name" value="SNX8/Mvp1"/>
</dbReference>